<accession>A0A1M5B8E1</accession>
<dbReference type="PANTHER" id="PTHR34512:SF30">
    <property type="entry name" value="OUTER MEMBRANE PROTEIN ASSEMBLY FACTOR BAMB"/>
    <property type="match status" value="1"/>
</dbReference>
<proteinExistence type="predicted"/>
<gene>
    <name evidence="2" type="ORF">SAMN05444320_103436</name>
</gene>
<sequence>MIHVSWERPLHQRGSTAGLALAPGHLVVHERSTRLVSLDPVDGSVRWDAAVGTWPREVVIAGQRCLVIPQNTNQVLCLDLATGECVWSADVPCLTGHLAVAADVVLVGGWRGYTPLRALDLESGRSRWETGRRVHTVQPSAAGDGFLIGQPGDTTVRLIDRNHGRELFSWALPEPLAHHHDDAAFLGIDPDRFLVRCGDRVVAEIRSSVEQGREFLRAGHDLLAVAPEHAGGRLWLREPRGGYTVGDPTDGRVLGRIDLRKTLVDQVVPTGAGFLVAGSSGVLHHLDAEGRVVERLPVTRRFRALRSLSPTRQLLVTKGTLLATTLPAGLVAEAEATWPGAE</sequence>
<protein>
    <submittedName>
        <fullName evidence="2">Outer membrane protein assembly factor BamB</fullName>
    </submittedName>
</protein>
<reference evidence="2 3" key="1">
    <citation type="submission" date="2016-11" db="EMBL/GenBank/DDBJ databases">
        <authorList>
            <person name="Jaros S."/>
            <person name="Januszkiewicz K."/>
            <person name="Wedrychowicz H."/>
        </authorList>
    </citation>
    <scope>NUCLEOTIDE SEQUENCE [LARGE SCALE GENOMIC DNA]</scope>
    <source>
        <strain evidence="2 3">DSM 44523</strain>
    </source>
</reference>
<evidence type="ECO:0000259" key="1">
    <source>
        <dbReference type="Pfam" id="PF13360"/>
    </source>
</evidence>
<dbReference type="EMBL" id="FQVN01000003">
    <property type="protein sequence ID" value="SHF38452.1"/>
    <property type="molecule type" value="Genomic_DNA"/>
</dbReference>
<feature type="domain" description="Pyrrolo-quinoline quinone repeat" evidence="1">
    <location>
        <begin position="6"/>
        <end position="130"/>
    </location>
</feature>
<dbReference type="InterPro" id="IPR015943">
    <property type="entry name" value="WD40/YVTN_repeat-like_dom_sf"/>
</dbReference>
<dbReference type="RefSeq" id="WP_073481886.1">
    <property type="nucleotide sequence ID" value="NZ_FQVN01000003.1"/>
</dbReference>
<dbReference type="Gene3D" id="2.130.10.10">
    <property type="entry name" value="YVTN repeat-like/Quinoprotein amine dehydrogenase"/>
    <property type="match status" value="1"/>
</dbReference>
<dbReference type="PANTHER" id="PTHR34512">
    <property type="entry name" value="CELL SURFACE PROTEIN"/>
    <property type="match status" value="1"/>
</dbReference>
<dbReference type="InterPro" id="IPR011047">
    <property type="entry name" value="Quinoprotein_ADH-like_sf"/>
</dbReference>
<dbReference type="AlphaFoldDB" id="A0A1M5B8E1"/>
<keyword evidence="3" id="KW-1185">Reference proteome</keyword>
<dbReference type="InterPro" id="IPR002372">
    <property type="entry name" value="PQQ_rpt_dom"/>
</dbReference>
<dbReference type="OrthoDB" id="3515700at2"/>
<dbReference type="Proteomes" id="UP000184501">
    <property type="component" value="Unassembled WGS sequence"/>
</dbReference>
<dbReference type="Pfam" id="PF13360">
    <property type="entry name" value="PQQ_2"/>
    <property type="match status" value="1"/>
</dbReference>
<evidence type="ECO:0000313" key="2">
    <source>
        <dbReference type="EMBL" id="SHF38452.1"/>
    </source>
</evidence>
<name>A0A1M5B8E1_STRHI</name>
<evidence type="ECO:0000313" key="3">
    <source>
        <dbReference type="Proteomes" id="UP000184501"/>
    </source>
</evidence>
<organism evidence="2 3">
    <name type="scientific">Streptoalloteichus hindustanus</name>
    <dbReference type="NCBI Taxonomy" id="2017"/>
    <lineage>
        <taxon>Bacteria</taxon>
        <taxon>Bacillati</taxon>
        <taxon>Actinomycetota</taxon>
        <taxon>Actinomycetes</taxon>
        <taxon>Pseudonocardiales</taxon>
        <taxon>Pseudonocardiaceae</taxon>
        <taxon>Streptoalloteichus</taxon>
    </lineage>
</organism>
<dbReference type="SUPFAM" id="SSF50998">
    <property type="entry name" value="Quinoprotein alcohol dehydrogenase-like"/>
    <property type="match status" value="1"/>
</dbReference>
<dbReference type="STRING" id="2017.SAMN05444320_103436"/>